<dbReference type="Pfam" id="PF16531">
    <property type="entry name" value="SAS-6_N"/>
    <property type="match status" value="1"/>
</dbReference>
<sequence length="338" mass="40049">MDEVLFSGPLSVQKNSSTAEYICELAKKPEFFELKLYNQATFTIMLSKLNESEYYTIKETQSIRVNYMSFIATLSELLKRVQRKELFIEVGSTIKIIERNTFRNILHLELPLKNLTESEYKMYISEILSKLNRKTSALERENSILKEELMSARRANDDMTQRYREELEKLESTTNRSRREAGDLEMKVNSLKKITDESALEIDRLKKENRILEDDLKKANDIIKRNFEDLKGRIKSETLLKEETRNYKQEKEDIEAINSRLEMEVMEKNEEIKILKELEEERAEAINNLKIMNKSLNRKLESTYRIYNRIYKKHDETEEDSKTEETTSSLIAPESIQY</sequence>
<evidence type="ECO:0000259" key="3">
    <source>
        <dbReference type="Pfam" id="PF16531"/>
    </source>
</evidence>
<dbReference type="RefSeq" id="XP_052905307.1">
    <property type="nucleotide sequence ID" value="XM_053048547.1"/>
</dbReference>
<gene>
    <name evidence="4" type="ORF">NESG_00906</name>
</gene>
<feature type="coiled-coil region" evidence="1">
    <location>
        <begin position="128"/>
        <end position="295"/>
    </location>
</feature>
<name>A0A086J3N4_NEMA1</name>
<proteinExistence type="predicted"/>
<dbReference type="OrthoDB" id="49058at2759"/>
<keyword evidence="1" id="KW-0175">Coiled coil</keyword>
<dbReference type="AlphaFoldDB" id="A0A086J3N4"/>
<dbReference type="Proteomes" id="UP000054524">
    <property type="component" value="Unassembled WGS sequence"/>
</dbReference>
<feature type="domain" description="Spindle assembly abnormal protein 6 N-terminal" evidence="3">
    <location>
        <begin position="34"/>
        <end position="112"/>
    </location>
</feature>
<dbReference type="Gene3D" id="2.170.210.20">
    <property type="entry name" value="Spindle assembly abnormal protein 6, N-terminal domain"/>
    <property type="match status" value="1"/>
</dbReference>
<evidence type="ECO:0000256" key="2">
    <source>
        <dbReference type="SAM" id="MobiDB-lite"/>
    </source>
</evidence>
<evidence type="ECO:0000313" key="5">
    <source>
        <dbReference type="Proteomes" id="UP000054524"/>
    </source>
</evidence>
<dbReference type="InterPro" id="IPR038558">
    <property type="entry name" value="SAS-6_N_sf"/>
</dbReference>
<protein>
    <recommendedName>
        <fullName evidence="3">Spindle assembly abnormal protein 6 N-terminal domain-containing protein</fullName>
    </recommendedName>
</protein>
<evidence type="ECO:0000256" key="1">
    <source>
        <dbReference type="SAM" id="Coils"/>
    </source>
</evidence>
<reference evidence="4 5" key="1">
    <citation type="journal article" date="2014" name="Genome Announc.">
        <title>Genome Sequence of the Microsporidian Species Nematocida sp1 Strain ERTm6 (ATCC PRA-372).</title>
        <authorList>
            <person name="Bakowski M.A."/>
            <person name="Priest M."/>
            <person name="Young S."/>
            <person name="Cuomo C.A."/>
            <person name="Troemel E.R."/>
        </authorList>
    </citation>
    <scope>NUCLEOTIDE SEQUENCE [LARGE SCALE GENOMIC DNA]</scope>
    <source>
        <strain evidence="4 5">ERTm6</strain>
    </source>
</reference>
<dbReference type="EMBL" id="AKIJ01000002">
    <property type="protein sequence ID" value="KFG26752.1"/>
    <property type="molecule type" value="Genomic_DNA"/>
</dbReference>
<dbReference type="GeneID" id="77675879"/>
<dbReference type="HOGENOM" id="CLU_821572_0_0_1"/>
<organism evidence="4 5">
    <name type="scientific">Nematocida ausubeli (strain ATCC PRA-371 / ERTm2)</name>
    <name type="common">Nematode killer fungus</name>
    <dbReference type="NCBI Taxonomy" id="1913371"/>
    <lineage>
        <taxon>Eukaryota</taxon>
        <taxon>Fungi</taxon>
        <taxon>Fungi incertae sedis</taxon>
        <taxon>Microsporidia</taxon>
        <taxon>Nematocida</taxon>
    </lineage>
</organism>
<feature type="region of interest" description="Disordered" evidence="2">
    <location>
        <begin position="315"/>
        <end position="338"/>
    </location>
</feature>
<evidence type="ECO:0000313" key="4">
    <source>
        <dbReference type="EMBL" id="KFG26752.1"/>
    </source>
</evidence>
<accession>A0A086J3N4</accession>
<comment type="caution">
    <text evidence="4">The sequence shown here is derived from an EMBL/GenBank/DDBJ whole genome shotgun (WGS) entry which is preliminary data.</text>
</comment>
<dbReference type="InterPro" id="IPR032396">
    <property type="entry name" value="SAS-6_N"/>
</dbReference>
<keyword evidence="5" id="KW-1185">Reference proteome</keyword>